<gene>
    <name evidence="1" type="ORF">HPB52_016280</name>
</gene>
<dbReference type="Proteomes" id="UP000821837">
    <property type="component" value="Unassembled WGS sequence"/>
</dbReference>
<evidence type="ECO:0000313" key="2">
    <source>
        <dbReference type="Proteomes" id="UP000821837"/>
    </source>
</evidence>
<reference evidence="1" key="1">
    <citation type="journal article" date="2020" name="Cell">
        <title>Large-Scale Comparative Analyses of Tick Genomes Elucidate Their Genetic Diversity and Vector Capacities.</title>
        <authorList>
            <consortium name="Tick Genome and Microbiome Consortium (TIGMIC)"/>
            <person name="Jia N."/>
            <person name="Wang J."/>
            <person name="Shi W."/>
            <person name="Du L."/>
            <person name="Sun Y."/>
            <person name="Zhan W."/>
            <person name="Jiang J.F."/>
            <person name="Wang Q."/>
            <person name="Zhang B."/>
            <person name="Ji P."/>
            <person name="Bell-Sakyi L."/>
            <person name="Cui X.M."/>
            <person name="Yuan T.T."/>
            <person name="Jiang B.G."/>
            <person name="Yang W.F."/>
            <person name="Lam T.T."/>
            <person name="Chang Q.C."/>
            <person name="Ding S.J."/>
            <person name="Wang X.J."/>
            <person name="Zhu J.G."/>
            <person name="Ruan X.D."/>
            <person name="Zhao L."/>
            <person name="Wei J.T."/>
            <person name="Ye R.Z."/>
            <person name="Que T.C."/>
            <person name="Du C.H."/>
            <person name="Zhou Y.H."/>
            <person name="Cheng J.X."/>
            <person name="Dai P.F."/>
            <person name="Guo W.B."/>
            <person name="Han X.H."/>
            <person name="Huang E.J."/>
            <person name="Li L.F."/>
            <person name="Wei W."/>
            <person name="Gao Y.C."/>
            <person name="Liu J.Z."/>
            <person name="Shao H.Z."/>
            <person name="Wang X."/>
            <person name="Wang C.C."/>
            <person name="Yang T.C."/>
            <person name="Huo Q.B."/>
            <person name="Li W."/>
            <person name="Chen H.Y."/>
            <person name="Chen S.E."/>
            <person name="Zhou L.G."/>
            <person name="Ni X.B."/>
            <person name="Tian J.H."/>
            <person name="Sheng Y."/>
            <person name="Liu T."/>
            <person name="Pan Y.S."/>
            <person name="Xia L.Y."/>
            <person name="Li J."/>
            <person name="Zhao F."/>
            <person name="Cao W.C."/>
        </authorList>
    </citation>
    <scope>NUCLEOTIDE SEQUENCE</scope>
    <source>
        <strain evidence="1">Rsan-2018</strain>
    </source>
</reference>
<evidence type="ECO:0000313" key="1">
    <source>
        <dbReference type="EMBL" id="KAH7969241.1"/>
    </source>
</evidence>
<dbReference type="EMBL" id="JABSTV010001248">
    <property type="protein sequence ID" value="KAH7969241.1"/>
    <property type="molecule type" value="Genomic_DNA"/>
</dbReference>
<dbReference type="AlphaFoldDB" id="A0A9D4T294"/>
<sequence length="112" mass="12782">MDCCDTEGKTNAWEACGIRSPVSNPSTEGPGAYKVDFYHDNQIQRWYDDSLRWCQDSSQLATEESAQRLVSQLDQVYYVDKHETIRIPGEVVFQDLHVQEAIRAQQASLESP</sequence>
<dbReference type="VEuPathDB" id="VectorBase:RSAN_053734"/>
<name>A0A9D4T294_RHISA</name>
<proteinExistence type="predicted"/>
<reference evidence="1" key="2">
    <citation type="submission" date="2021-09" db="EMBL/GenBank/DDBJ databases">
        <authorList>
            <person name="Jia N."/>
            <person name="Wang J."/>
            <person name="Shi W."/>
            <person name="Du L."/>
            <person name="Sun Y."/>
            <person name="Zhan W."/>
            <person name="Jiang J."/>
            <person name="Wang Q."/>
            <person name="Zhang B."/>
            <person name="Ji P."/>
            <person name="Sakyi L.B."/>
            <person name="Cui X."/>
            <person name="Yuan T."/>
            <person name="Jiang B."/>
            <person name="Yang W."/>
            <person name="Lam T.T.-Y."/>
            <person name="Chang Q."/>
            <person name="Ding S."/>
            <person name="Wang X."/>
            <person name="Zhu J."/>
            <person name="Ruan X."/>
            <person name="Zhao L."/>
            <person name="Wei J."/>
            <person name="Que T."/>
            <person name="Du C."/>
            <person name="Cheng J."/>
            <person name="Dai P."/>
            <person name="Han X."/>
            <person name="Huang E."/>
            <person name="Gao Y."/>
            <person name="Liu J."/>
            <person name="Shao H."/>
            <person name="Ye R."/>
            <person name="Li L."/>
            <person name="Wei W."/>
            <person name="Wang X."/>
            <person name="Wang C."/>
            <person name="Huo Q."/>
            <person name="Li W."/>
            <person name="Guo W."/>
            <person name="Chen H."/>
            <person name="Chen S."/>
            <person name="Zhou L."/>
            <person name="Zhou L."/>
            <person name="Ni X."/>
            <person name="Tian J."/>
            <person name="Zhou Y."/>
            <person name="Sheng Y."/>
            <person name="Liu T."/>
            <person name="Pan Y."/>
            <person name="Xia L."/>
            <person name="Li J."/>
            <person name="Zhao F."/>
            <person name="Cao W."/>
        </authorList>
    </citation>
    <scope>NUCLEOTIDE SEQUENCE</scope>
    <source>
        <strain evidence="1">Rsan-2018</strain>
        <tissue evidence="1">Larvae</tissue>
    </source>
</reference>
<protein>
    <submittedName>
        <fullName evidence="1">Uncharacterized protein</fullName>
    </submittedName>
</protein>
<comment type="caution">
    <text evidence="1">The sequence shown here is derived from an EMBL/GenBank/DDBJ whole genome shotgun (WGS) entry which is preliminary data.</text>
</comment>
<organism evidence="1 2">
    <name type="scientific">Rhipicephalus sanguineus</name>
    <name type="common">Brown dog tick</name>
    <name type="synonym">Ixodes sanguineus</name>
    <dbReference type="NCBI Taxonomy" id="34632"/>
    <lineage>
        <taxon>Eukaryota</taxon>
        <taxon>Metazoa</taxon>
        <taxon>Ecdysozoa</taxon>
        <taxon>Arthropoda</taxon>
        <taxon>Chelicerata</taxon>
        <taxon>Arachnida</taxon>
        <taxon>Acari</taxon>
        <taxon>Parasitiformes</taxon>
        <taxon>Ixodida</taxon>
        <taxon>Ixodoidea</taxon>
        <taxon>Ixodidae</taxon>
        <taxon>Rhipicephalinae</taxon>
        <taxon>Rhipicephalus</taxon>
        <taxon>Rhipicephalus</taxon>
    </lineage>
</organism>
<accession>A0A9D4T294</accession>
<keyword evidence="2" id="KW-1185">Reference proteome</keyword>